<dbReference type="GO" id="GO:0008270">
    <property type="term" value="F:zinc ion binding"/>
    <property type="evidence" value="ECO:0007669"/>
    <property type="project" value="UniProtKB-KW"/>
</dbReference>
<dbReference type="SUPFAM" id="SSF90229">
    <property type="entry name" value="CCCH zinc finger"/>
    <property type="match status" value="2"/>
</dbReference>
<dbReference type="SMART" id="SM00356">
    <property type="entry name" value="ZnF_C3H1"/>
    <property type="match status" value="2"/>
</dbReference>
<evidence type="ECO:0000256" key="1">
    <source>
        <dbReference type="ARBA" id="ARBA00022723"/>
    </source>
</evidence>
<dbReference type="Gene3D" id="4.10.1000.10">
    <property type="entry name" value="Zinc finger, CCCH-type"/>
    <property type="match status" value="2"/>
</dbReference>
<feature type="domain" description="C3H1-type" evidence="6">
    <location>
        <begin position="78"/>
        <end position="106"/>
    </location>
</feature>
<evidence type="ECO:0000313" key="7">
    <source>
        <dbReference type="Proteomes" id="UP000887566"/>
    </source>
</evidence>
<dbReference type="PANTHER" id="PTHR12547:SF18">
    <property type="entry name" value="PROTEIN TIS11"/>
    <property type="match status" value="1"/>
</dbReference>
<evidence type="ECO:0000313" key="8">
    <source>
        <dbReference type="WBParaSite" id="PSAMB.scaffold706size43277.g8090.t1"/>
    </source>
</evidence>
<organism evidence="7 8">
    <name type="scientific">Plectus sambesii</name>
    <dbReference type="NCBI Taxonomy" id="2011161"/>
    <lineage>
        <taxon>Eukaryota</taxon>
        <taxon>Metazoa</taxon>
        <taxon>Ecdysozoa</taxon>
        <taxon>Nematoda</taxon>
        <taxon>Chromadorea</taxon>
        <taxon>Plectida</taxon>
        <taxon>Plectina</taxon>
        <taxon>Plectoidea</taxon>
        <taxon>Plectidae</taxon>
        <taxon>Plectus</taxon>
    </lineage>
</organism>
<dbReference type="WBParaSite" id="PSAMB.scaffold706size43277.g8090.t1">
    <property type="protein sequence ID" value="PSAMB.scaffold706size43277.g8090.t1"/>
    <property type="gene ID" value="PSAMB.scaffold706size43277.g8090"/>
</dbReference>
<feature type="zinc finger region" description="C3H1-type" evidence="5">
    <location>
        <begin position="78"/>
        <end position="106"/>
    </location>
</feature>
<evidence type="ECO:0000256" key="5">
    <source>
        <dbReference type="PROSITE-ProRule" id="PRU00723"/>
    </source>
</evidence>
<evidence type="ECO:0000259" key="6">
    <source>
        <dbReference type="PROSITE" id="PS50103"/>
    </source>
</evidence>
<dbReference type="AlphaFoldDB" id="A0A914XA62"/>
<dbReference type="GO" id="GO:0051252">
    <property type="term" value="P:regulation of RNA metabolic process"/>
    <property type="evidence" value="ECO:0007669"/>
    <property type="project" value="UniProtKB-ARBA"/>
</dbReference>
<dbReference type="InterPro" id="IPR000571">
    <property type="entry name" value="Znf_CCCH"/>
</dbReference>
<proteinExistence type="predicted"/>
<dbReference type="PANTHER" id="PTHR12547">
    <property type="entry name" value="CCCH ZINC FINGER/TIS11-RELATED"/>
    <property type="match status" value="1"/>
</dbReference>
<evidence type="ECO:0000256" key="2">
    <source>
        <dbReference type="ARBA" id="ARBA00022737"/>
    </source>
</evidence>
<feature type="domain" description="C3H1-type" evidence="6">
    <location>
        <begin position="117"/>
        <end position="145"/>
    </location>
</feature>
<feature type="zinc finger region" description="C3H1-type" evidence="5">
    <location>
        <begin position="117"/>
        <end position="145"/>
    </location>
</feature>
<dbReference type="GO" id="GO:0043186">
    <property type="term" value="C:P granule"/>
    <property type="evidence" value="ECO:0007669"/>
    <property type="project" value="UniProtKB-ARBA"/>
</dbReference>
<evidence type="ECO:0000256" key="3">
    <source>
        <dbReference type="ARBA" id="ARBA00022771"/>
    </source>
</evidence>
<dbReference type="InterPro" id="IPR045877">
    <property type="entry name" value="ZFP36-like"/>
</dbReference>
<keyword evidence="4 5" id="KW-0862">Zinc</keyword>
<keyword evidence="7" id="KW-1185">Reference proteome</keyword>
<keyword evidence="2" id="KW-0677">Repeat</keyword>
<dbReference type="Proteomes" id="UP000887566">
    <property type="component" value="Unplaced"/>
</dbReference>
<dbReference type="Pfam" id="PF00642">
    <property type="entry name" value="zf-CCCH"/>
    <property type="match status" value="2"/>
</dbReference>
<dbReference type="FunFam" id="4.10.1000.10:FF:000018">
    <property type="entry name" value="Zinc finger protein"/>
    <property type="match status" value="1"/>
</dbReference>
<accession>A0A914XA62</accession>
<protein>
    <submittedName>
        <fullName evidence="8">C3H1-type domain-containing protein</fullName>
    </submittedName>
</protein>
<dbReference type="GO" id="GO:0003729">
    <property type="term" value="F:mRNA binding"/>
    <property type="evidence" value="ECO:0007669"/>
    <property type="project" value="InterPro"/>
</dbReference>
<dbReference type="GO" id="GO:0010468">
    <property type="term" value="P:regulation of gene expression"/>
    <property type="evidence" value="ECO:0007669"/>
    <property type="project" value="UniProtKB-ARBA"/>
</dbReference>
<sequence>MFYSADRSMTMMPLSQPPPVLPSFPAHFQQPAQQPSMGGYWVYCPAPVGGQEALLTANTVGADMLRRNHAREGKRALMYKTVLCKQFADTGRCNYGDGCQYAHGDEDRRAPPPRHPKFRTEPCKNFERMGVCPYGSRCHFIHPDESGYASSNPTTSPMSVELPTDLSSNSYGSTIGTSSPPQPCDFKSSTGPSCFWPSISSLANVADAERFFAMSNYHYFAN</sequence>
<dbReference type="FunFam" id="4.10.1000.10:FF:000003">
    <property type="entry name" value="Zinc finger CCCH domain-containing protein"/>
    <property type="match status" value="1"/>
</dbReference>
<dbReference type="InterPro" id="IPR036855">
    <property type="entry name" value="Znf_CCCH_sf"/>
</dbReference>
<reference evidence="8" key="1">
    <citation type="submission" date="2022-11" db="UniProtKB">
        <authorList>
            <consortium name="WormBaseParasite"/>
        </authorList>
    </citation>
    <scope>IDENTIFICATION</scope>
</reference>
<dbReference type="PROSITE" id="PS50103">
    <property type="entry name" value="ZF_C3H1"/>
    <property type="match status" value="2"/>
</dbReference>
<name>A0A914XA62_9BILA</name>
<keyword evidence="1 5" id="KW-0479">Metal-binding</keyword>
<evidence type="ECO:0000256" key="4">
    <source>
        <dbReference type="ARBA" id="ARBA00022833"/>
    </source>
</evidence>
<keyword evidence="3 5" id="KW-0863">Zinc-finger</keyword>